<dbReference type="Gene3D" id="1.10.20.10">
    <property type="entry name" value="Histone, subunit A"/>
    <property type="match status" value="1"/>
</dbReference>
<dbReference type="GO" id="GO:0003677">
    <property type="term" value="F:DNA binding"/>
    <property type="evidence" value="ECO:0007669"/>
    <property type="project" value="UniProtKB-KW"/>
</dbReference>
<keyword evidence="3" id="KW-0227">DNA damage</keyword>
<feature type="compositionally biased region" description="Polar residues" evidence="6">
    <location>
        <begin position="87"/>
        <end position="99"/>
    </location>
</feature>
<dbReference type="InterPro" id="IPR009072">
    <property type="entry name" value="Histone-fold"/>
</dbReference>
<dbReference type="GO" id="GO:0000712">
    <property type="term" value="P:resolution of meiotic recombination intermediates"/>
    <property type="evidence" value="ECO:0007669"/>
    <property type="project" value="TreeGrafter"/>
</dbReference>
<dbReference type="GO" id="GO:0006281">
    <property type="term" value="P:DNA repair"/>
    <property type="evidence" value="ECO:0007669"/>
    <property type="project" value="UniProtKB-KW"/>
</dbReference>
<dbReference type="Pfam" id="PF15630">
    <property type="entry name" value="CENP-S"/>
    <property type="match status" value="1"/>
</dbReference>
<evidence type="ECO:0000313" key="7">
    <source>
        <dbReference type="EMBL" id="KAI1891142.1"/>
    </source>
</evidence>
<sequence length="129" mass="14743">MDDEFLHHQRLKAAVHFTVGRFCQEIGRDCQKEFSKMAIAAIAETTFRQCDTFAKDLEAFARHAKRTTVTMEDVKLAARRSTSLSNYITQKSEELTSNNKEQKERKKKQTGKRKSADSLPETEAVGNED</sequence>
<reference evidence="7" key="1">
    <citation type="submission" date="2021-01" db="EMBL/GenBank/DDBJ databases">
        <authorList>
            <person name="Zahm M."/>
            <person name="Roques C."/>
            <person name="Cabau C."/>
            <person name="Klopp C."/>
            <person name="Donnadieu C."/>
            <person name="Jouanno E."/>
            <person name="Lampietro C."/>
            <person name="Louis A."/>
            <person name="Herpin A."/>
            <person name="Echchiki A."/>
            <person name="Berthelot C."/>
            <person name="Parey E."/>
            <person name="Roest-Crollius H."/>
            <person name="Braasch I."/>
            <person name="Postlethwait J."/>
            <person name="Bobe J."/>
            <person name="Montfort J."/>
            <person name="Bouchez O."/>
            <person name="Begum T."/>
            <person name="Mejri S."/>
            <person name="Adams A."/>
            <person name="Chen W.-J."/>
            <person name="Guiguen Y."/>
        </authorList>
    </citation>
    <scope>NUCLEOTIDE SEQUENCE</scope>
    <source>
        <tissue evidence="7">Blood</tissue>
    </source>
</reference>
<dbReference type="FunFam" id="1.10.20.10:FF:000156">
    <property type="entry name" value="Centromere protein S"/>
    <property type="match status" value="1"/>
</dbReference>
<dbReference type="PANTHER" id="PTHR22980">
    <property type="entry name" value="CORTISTATIN"/>
    <property type="match status" value="1"/>
</dbReference>
<dbReference type="GO" id="GO:0031297">
    <property type="term" value="P:replication fork processing"/>
    <property type="evidence" value="ECO:0007669"/>
    <property type="project" value="TreeGrafter"/>
</dbReference>
<dbReference type="AlphaFoldDB" id="A0A8T3D4X9"/>
<evidence type="ECO:0000256" key="1">
    <source>
        <dbReference type="ARBA" id="ARBA00006612"/>
    </source>
</evidence>
<dbReference type="GO" id="GO:0003682">
    <property type="term" value="F:chromatin binding"/>
    <property type="evidence" value="ECO:0007669"/>
    <property type="project" value="TreeGrafter"/>
</dbReference>
<comment type="similarity">
    <text evidence="1">Belongs to the TAF9 family. CENP-S/MHF1 subfamily.</text>
</comment>
<keyword evidence="4" id="KW-0238">DNA-binding</keyword>
<dbReference type="EMBL" id="JAERUA010000014">
    <property type="protein sequence ID" value="KAI1891142.1"/>
    <property type="molecule type" value="Genomic_DNA"/>
</dbReference>
<evidence type="ECO:0000256" key="4">
    <source>
        <dbReference type="ARBA" id="ARBA00023125"/>
    </source>
</evidence>
<feature type="region of interest" description="Disordered" evidence="6">
    <location>
        <begin position="87"/>
        <end position="129"/>
    </location>
</feature>
<dbReference type="InterPro" id="IPR029003">
    <property type="entry name" value="CENP-S/Mhf1"/>
</dbReference>
<accession>A0A8T3D4X9</accession>
<dbReference type="GO" id="GO:0071821">
    <property type="term" value="C:FANCM-MHF complex"/>
    <property type="evidence" value="ECO:0007669"/>
    <property type="project" value="InterPro"/>
</dbReference>
<protein>
    <recommendedName>
        <fullName evidence="2">Centromere protein S</fullName>
    </recommendedName>
</protein>
<dbReference type="SUPFAM" id="SSF47113">
    <property type="entry name" value="Histone-fold"/>
    <property type="match status" value="1"/>
</dbReference>
<dbReference type="OrthoDB" id="1872155at2759"/>
<evidence type="ECO:0000256" key="6">
    <source>
        <dbReference type="SAM" id="MobiDB-lite"/>
    </source>
</evidence>
<evidence type="ECO:0000256" key="2">
    <source>
        <dbReference type="ARBA" id="ARBA00016400"/>
    </source>
</evidence>
<dbReference type="PANTHER" id="PTHR22980:SF0">
    <property type="entry name" value="CENTROMERE PROTEIN S"/>
    <property type="match status" value="1"/>
</dbReference>
<proteinExistence type="inferred from homology"/>
<keyword evidence="8" id="KW-1185">Reference proteome</keyword>
<dbReference type="CDD" id="cd22919">
    <property type="entry name" value="HFD_CENP-S"/>
    <property type="match status" value="1"/>
</dbReference>
<organism evidence="7 8">
    <name type="scientific">Albula goreensis</name>
    <dbReference type="NCBI Taxonomy" id="1534307"/>
    <lineage>
        <taxon>Eukaryota</taxon>
        <taxon>Metazoa</taxon>
        <taxon>Chordata</taxon>
        <taxon>Craniata</taxon>
        <taxon>Vertebrata</taxon>
        <taxon>Euteleostomi</taxon>
        <taxon>Actinopterygii</taxon>
        <taxon>Neopterygii</taxon>
        <taxon>Teleostei</taxon>
        <taxon>Albuliformes</taxon>
        <taxon>Albulidae</taxon>
        <taxon>Albula</taxon>
    </lineage>
</organism>
<keyword evidence="5" id="KW-0234">DNA repair</keyword>
<gene>
    <name evidence="7" type="ORF">AGOR_G00161630</name>
</gene>
<name>A0A8T3D4X9_9TELE</name>
<comment type="caution">
    <text evidence="7">The sequence shown here is derived from an EMBL/GenBank/DDBJ whole genome shotgun (WGS) entry which is preliminary data.</text>
</comment>
<evidence type="ECO:0000256" key="3">
    <source>
        <dbReference type="ARBA" id="ARBA00022763"/>
    </source>
</evidence>
<dbReference type="GO" id="GO:0046982">
    <property type="term" value="F:protein heterodimerization activity"/>
    <property type="evidence" value="ECO:0007669"/>
    <property type="project" value="InterPro"/>
</dbReference>
<evidence type="ECO:0000313" key="8">
    <source>
        <dbReference type="Proteomes" id="UP000829720"/>
    </source>
</evidence>
<dbReference type="Proteomes" id="UP000829720">
    <property type="component" value="Unassembled WGS sequence"/>
</dbReference>
<evidence type="ECO:0000256" key="5">
    <source>
        <dbReference type="ARBA" id="ARBA00023204"/>
    </source>
</evidence>